<dbReference type="SMART" id="SM01293">
    <property type="entry name" value="DUF3402"/>
    <property type="match status" value="1"/>
</dbReference>
<feature type="compositionally biased region" description="Low complexity" evidence="1">
    <location>
        <begin position="431"/>
        <end position="456"/>
    </location>
</feature>
<evidence type="ECO:0000259" key="2">
    <source>
        <dbReference type="SMART" id="SM01293"/>
    </source>
</evidence>
<organism evidence="3 4">
    <name type="scientific">Polarella glacialis</name>
    <name type="common">Dinoflagellate</name>
    <dbReference type="NCBI Taxonomy" id="89957"/>
    <lineage>
        <taxon>Eukaryota</taxon>
        <taxon>Sar</taxon>
        <taxon>Alveolata</taxon>
        <taxon>Dinophyceae</taxon>
        <taxon>Suessiales</taxon>
        <taxon>Suessiaceae</taxon>
        <taxon>Polarella</taxon>
    </lineage>
</organism>
<accession>A0A813ICX6</accession>
<name>A0A813ICX6_POLGL</name>
<evidence type="ECO:0000256" key="1">
    <source>
        <dbReference type="SAM" id="MobiDB-lite"/>
    </source>
</evidence>
<gene>
    <name evidence="3" type="ORF">PGLA2088_LOCUS6671</name>
</gene>
<feature type="region of interest" description="Disordered" evidence="1">
    <location>
        <begin position="580"/>
        <end position="690"/>
    </location>
</feature>
<dbReference type="GO" id="GO:0005829">
    <property type="term" value="C:cytosol"/>
    <property type="evidence" value="ECO:0007669"/>
    <property type="project" value="TreeGrafter"/>
</dbReference>
<feature type="domain" description="Far11/STRP C-terminal" evidence="2">
    <location>
        <begin position="321"/>
        <end position="934"/>
    </location>
</feature>
<dbReference type="EMBL" id="CAJNNW010006704">
    <property type="protein sequence ID" value="CAE8648558.1"/>
    <property type="molecule type" value="Genomic_DNA"/>
</dbReference>
<comment type="caution">
    <text evidence="3">The sequence shown here is derived from an EMBL/GenBank/DDBJ whole genome shotgun (WGS) entry which is preliminary data.</text>
</comment>
<reference evidence="3" key="1">
    <citation type="submission" date="2021-02" db="EMBL/GenBank/DDBJ databases">
        <authorList>
            <person name="Dougan E. K."/>
            <person name="Rhodes N."/>
            <person name="Thang M."/>
            <person name="Chan C."/>
        </authorList>
    </citation>
    <scope>NUCLEOTIDE SEQUENCE</scope>
</reference>
<dbReference type="InterPro" id="IPR012486">
    <property type="entry name" value="Far11/STRP_N"/>
</dbReference>
<dbReference type="Proteomes" id="UP000626109">
    <property type="component" value="Unassembled WGS sequence"/>
</dbReference>
<dbReference type="Pfam" id="PF07923">
    <property type="entry name" value="N1221"/>
    <property type="match status" value="1"/>
</dbReference>
<feature type="compositionally biased region" description="Basic and acidic residues" evidence="1">
    <location>
        <begin position="597"/>
        <end position="639"/>
    </location>
</feature>
<dbReference type="GO" id="GO:0007010">
    <property type="term" value="P:cytoskeleton organization"/>
    <property type="evidence" value="ECO:0007669"/>
    <property type="project" value="TreeGrafter"/>
</dbReference>
<dbReference type="PANTHER" id="PTHR13239">
    <property type="entry name" value="PROTEIN REQUIRED FOR HYPHAL ANASTOMOSIS HAM-2"/>
    <property type="match status" value="1"/>
</dbReference>
<proteinExistence type="predicted"/>
<evidence type="ECO:0000313" key="3">
    <source>
        <dbReference type="EMBL" id="CAE8648558.1"/>
    </source>
</evidence>
<sequence>MPLPRVARGLDDREQWTATQASVASEEAFGARIGGGSQPLGDEEVLLMLDEFLYQGELRDLSRARLSFERIASSLGAEDLDALIPPCLEVLEFSNRFIRSDTLLCLMHISMGCVSPEAPGVSRVELGAAMRRNAVVLARHDAMQMLVRALEFLLGLDDAGQSPPEEGMFEREFRLILNCIYLQLLFNEHDRSFVQSLELGHGRLGASLVTLLIEAAMTCADSEKIPIKKVILLLLRVLQRLLQVQDKVLYPMPSDARGEPTGEAPARVEPTGEAPRFCSDERGPPRSQEQQRPRLLDFQAFSALHMHQRSMRDKYCICGYPAAVEEGLAIMHRYEDEFLSSYPFHPSEIDFMRNSELFHDAFNRYEELREKRLLQNQTSVDWPSGPSDSKFRSDSGRGDFRGSGLRPRPTALVPAYGEGMGASEGPSPPELTVGGSSSSSSTSRASSVSSLRSSLRSGSSAATTVLGVEHDDACEESEASGVGYEGTGVHAELRGQRRSAPPRGALAPGGCAPPGGAHRLISSQTEDHSPAATFQRLYMAIFPQLSDAVVLLLRLLLTSCSNVDSYTGVVDLSRERHAASLLAPDESPENGNTSESRGAEEAAPRQEKEKEKEEEKEKGGRSSLKEERDRDALLREARAAETLSDEPPRRDSAAAGPVEGDHNEESQGPGGPADSTRSGTAPAVVGSEAAEAQRHREIMAAAVAGVVLVLLKQARKSSTEQFASVAQLIADSNGALVVLKFLNQDLAAQESAPAQAVLPCLRKESAGGSAAAVASPSFRQACSTLRLVEVLYLLCKDCPERVRKYLIHYKAPFILKRLHRVESPQAQRLVLKLLKKQVRYLPRKWKQTNMKAISAMYSQVSMSPLEDWLLNDSLGEPSTEGPSQADVRASSEAYNTALMRHVAPTTAVPSPTIILGAEAGRSSLNAPAGFSEGQDVLGYLHCFPEYAAKLVGR</sequence>
<dbReference type="InterPro" id="IPR040185">
    <property type="entry name" value="Far11/STRP"/>
</dbReference>
<dbReference type="PANTHER" id="PTHR13239:SF4">
    <property type="entry name" value="AT25231P"/>
    <property type="match status" value="1"/>
</dbReference>
<dbReference type="AlphaFoldDB" id="A0A813ICX6"/>
<evidence type="ECO:0000313" key="4">
    <source>
        <dbReference type="Proteomes" id="UP000626109"/>
    </source>
</evidence>
<dbReference type="InterPro" id="IPR021819">
    <property type="entry name" value="Far11/STRP_C"/>
</dbReference>
<feature type="compositionally biased region" description="Basic and acidic residues" evidence="1">
    <location>
        <begin position="389"/>
        <end position="400"/>
    </location>
</feature>
<feature type="compositionally biased region" description="Basic and acidic residues" evidence="1">
    <location>
        <begin position="278"/>
        <end position="292"/>
    </location>
</feature>
<dbReference type="Pfam" id="PF11882">
    <property type="entry name" value="DUF3402"/>
    <property type="match status" value="2"/>
</dbReference>
<feature type="region of interest" description="Disordered" evidence="1">
    <location>
        <begin position="252"/>
        <end position="292"/>
    </location>
</feature>
<feature type="region of interest" description="Disordered" evidence="1">
    <location>
        <begin position="377"/>
        <end position="456"/>
    </location>
</feature>
<protein>
    <recommendedName>
        <fullName evidence="2">Far11/STRP C-terminal domain-containing protein</fullName>
    </recommendedName>
</protein>